<accession>A0ABY8EEK8</accession>
<name>A0ABY8EEK8_9FIRM</name>
<feature type="transmembrane region" description="Helical" evidence="1">
    <location>
        <begin position="97"/>
        <end position="117"/>
    </location>
</feature>
<keyword evidence="3" id="KW-1185">Reference proteome</keyword>
<protein>
    <recommendedName>
        <fullName evidence="4">MotA/TolQ/ExbB proton channel domain-containing protein</fullName>
    </recommendedName>
</protein>
<evidence type="ECO:0000313" key="2">
    <source>
        <dbReference type="EMBL" id="WFD10214.1"/>
    </source>
</evidence>
<evidence type="ECO:0008006" key="4">
    <source>
        <dbReference type="Google" id="ProtNLM"/>
    </source>
</evidence>
<evidence type="ECO:0000256" key="1">
    <source>
        <dbReference type="SAM" id="Phobius"/>
    </source>
</evidence>
<keyword evidence="1" id="KW-1133">Transmembrane helix</keyword>
<dbReference type="Proteomes" id="UP001222800">
    <property type="component" value="Chromosome"/>
</dbReference>
<proteinExistence type="predicted"/>
<dbReference type="EMBL" id="CP120733">
    <property type="protein sequence ID" value="WFD10214.1"/>
    <property type="molecule type" value="Genomic_DNA"/>
</dbReference>
<feature type="transmembrane region" description="Helical" evidence="1">
    <location>
        <begin position="123"/>
        <end position="143"/>
    </location>
</feature>
<feature type="transmembrane region" description="Helical" evidence="1">
    <location>
        <begin position="43"/>
        <end position="63"/>
    </location>
</feature>
<organism evidence="2 3">
    <name type="scientific">Tepidibacter hydrothermalis</name>
    <dbReference type="NCBI Taxonomy" id="3036126"/>
    <lineage>
        <taxon>Bacteria</taxon>
        <taxon>Bacillati</taxon>
        <taxon>Bacillota</taxon>
        <taxon>Clostridia</taxon>
        <taxon>Peptostreptococcales</taxon>
        <taxon>Peptostreptococcaceae</taxon>
        <taxon>Tepidibacter</taxon>
    </lineage>
</organism>
<reference evidence="2 3" key="1">
    <citation type="submission" date="2023-03" db="EMBL/GenBank/DDBJ databases">
        <title>Complete genome sequence of Tepidibacter sp. SWIR-1, isolated from a deep-sea hydrothermal vent.</title>
        <authorList>
            <person name="Li X."/>
        </authorList>
    </citation>
    <scope>NUCLEOTIDE SEQUENCE [LARGE SCALE GENOMIC DNA]</scope>
    <source>
        <strain evidence="2 3">SWIR-1</strain>
    </source>
</reference>
<gene>
    <name evidence="2" type="ORF">P4S50_17940</name>
</gene>
<evidence type="ECO:0000313" key="3">
    <source>
        <dbReference type="Proteomes" id="UP001222800"/>
    </source>
</evidence>
<sequence length="160" mass="17784">MNTNKKRKSNLKRILAIGFLLLSLIGTVSMGMGMSGIRLFVDIPSLILIILFTLPMLILADLFEDFIRGYKIATGSFEYTLKELKASKNAMDLCIKLVYISSVIGAIIGFVSFLRYIGDLSKVGPAIAVSILTVFYAFIINLVQHAVSAKIKKEIIYREQ</sequence>
<keyword evidence="1" id="KW-0472">Membrane</keyword>
<keyword evidence="1" id="KW-0812">Transmembrane</keyword>
<dbReference type="RefSeq" id="WP_277732192.1">
    <property type="nucleotide sequence ID" value="NZ_CP120733.1"/>
</dbReference>